<evidence type="ECO:0000259" key="3">
    <source>
        <dbReference type="Pfam" id="PF08338"/>
    </source>
</evidence>
<reference evidence="4 5" key="1">
    <citation type="submission" date="2019-11" db="EMBL/GenBank/DDBJ databases">
        <title>Whole genome sequencing identifies a novel species of the genus Arsenicicoccus isolated from human blood.</title>
        <authorList>
            <person name="Jeong J.H."/>
            <person name="Kweon O.J."/>
            <person name="Kim H.R."/>
            <person name="Kim T.-H."/>
            <person name="Ha S.-M."/>
            <person name="Lee M.-K."/>
        </authorList>
    </citation>
    <scope>NUCLEOTIDE SEQUENCE [LARGE SCALE GENOMIC DNA]</scope>
    <source>
        <strain evidence="4 5">MKL-02</strain>
    </source>
</reference>
<dbReference type="EMBL" id="WLVL01000040">
    <property type="protein sequence ID" value="MTB72808.1"/>
    <property type="molecule type" value="Genomic_DNA"/>
</dbReference>
<name>A0A6I3IEZ0_9MICO</name>
<dbReference type="RefSeq" id="WP_311966663.1">
    <property type="nucleotide sequence ID" value="NZ_WLVL01000040.1"/>
</dbReference>
<dbReference type="PANTHER" id="PTHR11092">
    <property type="entry name" value="SUGAR NUCLEOTIDE EPIMERASE RELATED"/>
    <property type="match status" value="1"/>
</dbReference>
<feature type="domain" description="NAD-dependent epimerase/dehydratase" evidence="2">
    <location>
        <begin position="5"/>
        <end position="215"/>
    </location>
</feature>
<protein>
    <submittedName>
        <fullName evidence="4">TIGR01777 family protein</fullName>
    </submittedName>
</protein>
<feature type="domain" description="DUF1731" evidence="3">
    <location>
        <begin position="248"/>
        <end position="294"/>
    </location>
</feature>
<dbReference type="InterPro" id="IPR036291">
    <property type="entry name" value="NAD(P)-bd_dom_sf"/>
</dbReference>
<dbReference type="NCBIfam" id="TIGR01777">
    <property type="entry name" value="yfcH"/>
    <property type="match status" value="1"/>
</dbReference>
<dbReference type="PANTHER" id="PTHR11092:SF0">
    <property type="entry name" value="EPIMERASE FAMILY PROTEIN SDR39U1"/>
    <property type="match status" value="1"/>
</dbReference>
<dbReference type="Pfam" id="PF01370">
    <property type="entry name" value="Epimerase"/>
    <property type="match status" value="1"/>
</dbReference>
<dbReference type="Pfam" id="PF08338">
    <property type="entry name" value="DUF1731"/>
    <property type="match status" value="1"/>
</dbReference>
<evidence type="ECO:0000313" key="5">
    <source>
        <dbReference type="Proteomes" id="UP000431092"/>
    </source>
</evidence>
<dbReference type="AlphaFoldDB" id="A0A6I3IEZ0"/>
<dbReference type="Proteomes" id="UP000431092">
    <property type="component" value="Unassembled WGS sequence"/>
</dbReference>
<dbReference type="InterPro" id="IPR013549">
    <property type="entry name" value="DUF1731"/>
</dbReference>
<evidence type="ECO:0000256" key="1">
    <source>
        <dbReference type="ARBA" id="ARBA00009353"/>
    </source>
</evidence>
<proteinExistence type="inferred from homology"/>
<dbReference type="Gene3D" id="3.40.50.720">
    <property type="entry name" value="NAD(P)-binding Rossmann-like Domain"/>
    <property type="match status" value="1"/>
</dbReference>
<comment type="similarity">
    <text evidence="1">Belongs to the NAD(P)-dependent epimerase/dehydratase family. SDR39U1 subfamily.</text>
</comment>
<sequence length="305" mass="32783">MARRILVSGASGLIGTALRSALAARGDQVVRLVRRPPSGADEIRWDPTAGHVDVGQVEPVDAVVNLSGAPVGRRWTPRYKRELLESRVHTTRTLVQHLDRLGERVPLINASAVGVYGSDRGEEELTEASDPGHTFLADVVKAWELEACAAQDGGRRVALARTGLVLTSDGGALGPLLPLARLGLGGPIGSGRQWWPWISMEDEVRALLHLVDEDVHGPVNLVSPGSARQIEVARALGRALHRPAVVPTPAAALRLALGELADDVLGSQLVRPAVLEQTSFVWRHARLEDAVRQVASPWHDLTVRP</sequence>
<evidence type="ECO:0000259" key="2">
    <source>
        <dbReference type="Pfam" id="PF01370"/>
    </source>
</evidence>
<dbReference type="SUPFAM" id="SSF51735">
    <property type="entry name" value="NAD(P)-binding Rossmann-fold domains"/>
    <property type="match status" value="1"/>
</dbReference>
<organism evidence="4 5">
    <name type="scientific">Arsenicicoccus cauae</name>
    <dbReference type="NCBI Taxonomy" id="2663847"/>
    <lineage>
        <taxon>Bacteria</taxon>
        <taxon>Bacillati</taxon>
        <taxon>Actinomycetota</taxon>
        <taxon>Actinomycetes</taxon>
        <taxon>Micrococcales</taxon>
        <taxon>Intrasporangiaceae</taxon>
        <taxon>Arsenicicoccus</taxon>
    </lineage>
</organism>
<accession>A0A6I3IEZ0</accession>
<gene>
    <name evidence="4" type="ORF">GGG17_12710</name>
</gene>
<comment type="caution">
    <text evidence="4">The sequence shown here is derived from an EMBL/GenBank/DDBJ whole genome shotgun (WGS) entry which is preliminary data.</text>
</comment>
<dbReference type="InterPro" id="IPR001509">
    <property type="entry name" value="Epimerase_deHydtase"/>
</dbReference>
<evidence type="ECO:0000313" key="4">
    <source>
        <dbReference type="EMBL" id="MTB72808.1"/>
    </source>
</evidence>
<dbReference type="InterPro" id="IPR010099">
    <property type="entry name" value="SDR39U1"/>
</dbReference>
<keyword evidence="5" id="KW-1185">Reference proteome</keyword>